<feature type="transmembrane region" description="Helical" evidence="1">
    <location>
        <begin position="59"/>
        <end position="85"/>
    </location>
</feature>
<keyword evidence="1" id="KW-0472">Membrane</keyword>
<keyword evidence="3" id="KW-1185">Reference proteome</keyword>
<proteinExistence type="predicted"/>
<dbReference type="EMBL" id="MPDM01000001">
    <property type="protein sequence ID" value="OKL50589.1"/>
    <property type="molecule type" value="Genomic_DNA"/>
</dbReference>
<evidence type="ECO:0000313" key="2">
    <source>
        <dbReference type="EMBL" id="OKL50589.1"/>
    </source>
</evidence>
<name>A0A1Q5PSU8_9ACTO</name>
<sequence>MSAFFDNSFVIFAVFGFGAILFLGLSYMELHIFSEPKKKKRQGRSFSFRWKHASRETKVNFFLGHLALIPATLSLLDILGLITIVGP</sequence>
<organism evidence="2 3">
    <name type="scientific">Boudabousia marimammalium</name>
    <dbReference type="NCBI Taxonomy" id="156892"/>
    <lineage>
        <taxon>Bacteria</taxon>
        <taxon>Bacillati</taxon>
        <taxon>Actinomycetota</taxon>
        <taxon>Actinomycetes</taxon>
        <taxon>Actinomycetales</taxon>
        <taxon>Actinomycetaceae</taxon>
        <taxon>Boudabousia</taxon>
    </lineage>
</organism>
<accession>A0A1Q5PSU8</accession>
<keyword evidence="1" id="KW-1133">Transmembrane helix</keyword>
<keyword evidence="1" id="KW-0812">Transmembrane</keyword>
<evidence type="ECO:0000313" key="3">
    <source>
        <dbReference type="Proteomes" id="UP000186465"/>
    </source>
</evidence>
<protein>
    <submittedName>
        <fullName evidence="2">Uncharacterized protein</fullName>
    </submittedName>
</protein>
<dbReference type="Proteomes" id="UP000186465">
    <property type="component" value="Unassembled WGS sequence"/>
</dbReference>
<evidence type="ECO:0000256" key="1">
    <source>
        <dbReference type="SAM" id="Phobius"/>
    </source>
</evidence>
<feature type="transmembrane region" description="Helical" evidence="1">
    <location>
        <begin position="12"/>
        <end position="33"/>
    </location>
</feature>
<dbReference type="AlphaFoldDB" id="A0A1Q5PSU8"/>
<gene>
    <name evidence="2" type="ORF">BM477_01105</name>
</gene>
<reference evidence="3" key="1">
    <citation type="submission" date="2016-11" db="EMBL/GenBank/DDBJ databases">
        <title>Actinomyces gypaetusis sp. nov. isolated from Gypaetus barbatus in Qinghai Tibet Plateau China.</title>
        <authorList>
            <person name="Meng X."/>
        </authorList>
    </citation>
    <scope>NUCLEOTIDE SEQUENCE [LARGE SCALE GENOMIC DNA]</scope>
    <source>
        <strain evidence="3">DSM 15383</strain>
    </source>
</reference>
<dbReference type="STRING" id="156892.BM477_01105"/>
<comment type="caution">
    <text evidence="2">The sequence shown here is derived from an EMBL/GenBank/DDBJ whole genome shotgun (WGS) entry which is preliminary data.</text>
</comment>